<proteinExistence type="predicted"/>
<accession>A0A1D3TFG5</accession>
<evidence type="ECO:0000256" key="1">
    <source>
        <dbReference type="SAM" id="Coils"/>
    </source>
</evidence>
<feature type="region of interest" description="Disordered" evidence="2">
    <location>
        <begin position="1309"/>
        <end position="1345"/>
    </location>
</feature>
<keyword evidence="5" id="KW-1185">Reference proteome</keyword>
<dbReference type="RefSeq" id="XP_028864607.1">
    <property type="nucleotide sequence ID" value="XM_029008304.1"/>
</dbReference>
<evidence type="ECO:0000313" key="5">
    <source>
        <dbReference type="Proteomes" id="UP000219813"/>
    </source>
</evidence>
<feature type="region of interest" description="Disordered" evidence="2">
    <location>
        <begin position="1818"/>
        <end position="1842"/>
    </location>
</feature>
<keyword evidence="1" id="KW-0175">Coiled coil</keyword>
<protein>
    <submittedName>
        <fullName evidence="4">Uncharacterized protein</fullName>
    </submittedName>
</protein>
<dbReference type="GeneID" id="39872025"/>
<reference evidence="4 5" key="1">
    <citation type="submission" date="2016-06" db="EMBL/GenBank/DDBJ databases">
        <authorList>
            <consortium name="Pathogen Informatics"/>
        </authorList>
    </citation>
    <scope>NUCLEOTIDE SEQUENCE [LARGE SCALE GENOMIC DNA]</scope>
</reference>
<dbReference type="EMBL" id="LT594635">
    <property type="protein sequence ID" value="SCP03654.1"/>
    <property type="molecule type" value="Genomic_DNA"/>
</dbReference>
<feature type="region of interest" description="Disordered" evidence="2">
    <location>
        <begin position="489"/>
        <end position="511"/>
    </location>
</feature>
<evidence type="ECO:0000256" key="2">
    <source>
        <dbReference type="SAM" id="MobiDB-lite"/>
    </source>
</evidence>
<dbReference type="OrthoDB" id="372595at2759"/>
<dbReference type="VEuPathDB" id="PlasmoDB:PmUG01_14071400"/>
<evidence type="ECO:0000313" key="4">
    <source>
        <dbReference type="EMBL" id="SCP03654.1"/>
    </source>
</evidence>
<sequence length="1842" mass="214987">MKITNRLQNFFSKFDKKKIKKDCIVNIKNILSEKNEKKKEEELKELFEFLSSLLYKDLEKDVVKIQINLLEKKKKNLLFRNLRKIFKTLLLFKNEKDYIEMLCDFLFYLFKYMRKINVRKCYKLIRGISSASQLYGNNCLKDDNRGRRGSLTDELLKREVTTNDDDNEVTCTTKRSNNIVGNNNNEGSNRKHLERGRSKIPTCMSAHNDLLFHFLLNSNILIYLEMLKKGSSKNLQYEEHYFFMNLKKSMINKKYILKLCDLVIFIILNYPNFPIFIDTLFNLFFFVRNNLITFFLNNIYKRLSDIFILKNNEINKNFTVKKYYNLLFYVYFLYKIKMFTYLYLYPKKCAFLLNDHVNAKDIMEFYTRILNNYKNSLYCCFYEINKKKNAKSWQNFCLVIIYLVNFIYTSHKSILNVFPRITSNCILFKKYKDVFLHYHKIFDTLFKFNQDSNLTNLKIMSIICSSLCTDKKYCTDALMNKKKKKKKKKKIDTKISQTGQSDNGEDNIGKDEQRGLINPIIEEAKKKKEKTKEEITKFEMYKLLYRIIPDGNNSISIISGNGGSSNVGNSSCAYSCALSFHFLYALTSRCVRLYNFPTILRDAIFYKKLLIQKIYKEKNEEEQLRNSNSTSSGKVSLLEYSKNLYNNSFLNLIKNKFCLYMNIDQNILNIFLINEFDKFLTSKNLNYRNFYLLMFYKTDKYYQINILLFFQKIILRNVLKYALLVGCKGGGHNSQTCGMADNVIGSVHEGTIKTSTALGEAVDGKESTMKISNCVADDCLTDDGEDFVQVSIEEHPRQARHVAYFFKKENAKLKMLHMNEFNICSKDINRIVSKASENTFIVLKNLDFIDLTCSDKNFLFDKNAINILLYQMTKESFNLFKFLHSFSLKKKEDTNIYVKNLSFLEAILKCIYNFVNSFYSISKLTRSGKKCVLCCNDKKQFVLFTNNYYEQIKNKKMKTRVTEKNVYLRFEKNFNRKCAKGKNFKIMKNLIKLYVTTIIEKNKKEKYFCTTEEIEIAKIILFVFNFMIFYMTNNLNNENNLNKQCEKKRINGKQLKKRYCDIFTHIHVFPNLIKRYKDKKQTARDDLKKELIRFSKNYSFIGKQLNSNVDKNYFIFFTNYNFLQINKENKDFQTCRQIYNLFKSVTLEMVFSNGTLPTKGDEIVEEHGKEQKGQSSSASMCVSETGTVTATATATANGGDQQQESEDDIVISGGSLLDILAENAKKERKSHIMKRKKIRTDLFYNVINLLKYLKINIKEQSAEGVIRTLHYLLQSLVMISRKVKMIAKREQVLVEQLGDVAVVQEKWRGKKVQQDNSEMGGRNGRDGREEQDKTVDRSTNDGMYTDTHVDMLEVMGESSDDVTRADVCEITNGELYDGTNKTDKKRANEGDSCIGSSSGSDNGSVGGSDNGSVGGSDNGSVGGSDNGSVGGSDNGSVGGSDNGSVGGSESVSYDQSINAAAQYMRDMAYMEKKIRHFLLCFKVNKNVKVKEPNKIKGLIENFTLKIMRILTKEKKNKDLIKITIRCLENYSTLESYILLGNHNMLRCRNSLANKIRSNKHIVVTYLFHFLEMLDVLPQVNRYYSKFFNLFFKSSFVRYININEMFNSCYKKYFCRVIHKFASDLNIHDYIKNKIKIQTINSQQKQELCERILLMIKKYNKKVYVIDEDLYRKCINSVMNNHRSNNKTLLNSFTLNVLSHIVQNICIHFNKILKNKNAYEFKKKISFSLLVLLKKISTIIHIQDDKNLQHFKDQLVNYHFVEITNFQKCLDKELCNQSIRININDYVKKLAHVLQGLKFTQRTCDNNILNEGRAVNIPTITTQGKEHKKRSAPPHARDRKKIK</sequence>
<feature type="compositionally biased region" description="Gly residues" evidence="2">
    <location>
        <begin position="1404"/>
        <end position="1446"/>
    </location>
</feature>
<feature type="compositionally biased region" description="Basic and acidic residues" evidence="2">
    <location>
        <begin position="1323"/>
        <end position="1339"/>
    </location>
</feature>
<feature type="coiled-coil region" evidence="1">
    <location>
        <begin position="24"/>
        <end position="75"/>
    </location>
</feature>
<feature type="compositionally biased region" description="Basic residues" evidence="2">
    <location>
        <begin position="1825"/>
        <end position="1842"/>
    </location>
</feature>
<feature type="region of interest" description="Disordered" evidence="2">
    <location>
        <begin position="1374"/>
        <end position="1449"/>
    </location>
</feature>
<name>A0A1D3TFG5_PLAMA</name>
<keyword evidence="3" id="KW-0812">Transmembrane</keyword>
<evidence type="ECO:0000256" key="3">
    <source>
        <dbReference type="SAM" id="Phobius"/>
    </source>
</evidence>
<feature type="transmembrane region" description="Helical" evidence="3">
    <location>
        <begin position="326"/>
        <end position="345"/>
    </location>
</feature>
<feature type="compositionally biased region" description="Basic and acidic residues" evidence="2">
    <location>
        <begin position="1380"/>
        <end position="1389"/>
    </location>
</feature>
<gene>
    <name evidence="4" type="primary">PmUG01_14071400</name>
    <name evidence="4" type="ORF">PMUG01_14071400</name>
</gene>
<keyword evidence="3" id="KW-0472">Membrane</keyword>
<dbReference type="OMA" id="NNAYLFN"/>
<organism evidence="4 5">
    <name type="scientific">Plasmodium malariae</name>
    <dbReference type="NCBI Taxonomy" id="5858"/>
    <lineage>
        <taxon>Eukaryota</taxon>
        <taxon>Sar</taxon>
        <taxon>Alveolata</taxon>
        <taxon>Apicomplexa</taxon>
        <taxon>Aconoidasida</taxon>
        <taxon>Haemosporida</taxon>
        <taxon>Plasmodiidae</taxon>
        <taxon>Plasmodium</taxon>
        <taxon>Plasmodium (Plasmodium)</taxon>
    </lineage>
</organism>
<dbReference type="KEGG" id="pmal:PMUG01_14071400"/>
<dbReference type="Proteomes" id="UP000219813">
    <property type="component" value="Chromosome 14"/>
</dbReference>
<keyword evidence="3" id="KW-1133">Transmembrane helix</keyword>
<feature type="transmembrane region" description="Helical" evidence="3">
    <location>
        <begin position="255"/>
        <end position="273"/>
    </location>
</feature>